<gene>
    <name evidence="9" type="ORF">K491DRAFT_523522</name>
</gene>
<feature type="transmembrane region" description="Helical" evidence="7">
    <location>
        <begin position="142"/>
        <end position="163"/>
    </location>
</feature>
<dbReference type="GO" id="GO:0016020">
    <property type="term" value="C:membrane"/>
    <property type="evidence" value="ECO:0007669"/>
    <property type="project" value="UniProtKB-SubCell"/>
</dbReference>
<dbReference type="OrthoDB" id="444631at2759"/>
<proteinExistence type="inferred from homology"/>
<dbReference type="Proteomes" id="UP000799324">
    <property type="component" value="Unassembled WGS sequence"/>
</dbReference>
<dbReference type="EMBL" id="MU004385">
    <property type="protein sequence ID" value="KAF2653203.1"/>
    <property type="molecule type" value="Genomic_DNA"/>
</dbReference>
<organism evidence="9 10">
    <name type="scientific">Lophiostoma macrostomum CBS 122681</name>
    <dbReference type="NCBI Taxonomy" id="1314788"/>
    <lineage>
        <taxon>Eukaryota</taxon>
        <taxon>Fungi</taxon>
        <taxon>Dikarya</taxon>
        <taxon>Ascomycota</taxon>
        <taxon>Pezizomycotina</taxon>
        <taxon>Dothideomycetes</taxon>
        <taxon>Pleosporomycetidae</taxon>
        <taxon>Pleosporales</taxon>
        <taxon>Lophiostomataceae</taxon>
        <taxon>Lophiostoma</taxon>
    </lineage>
</organism>
<evidence type="ECO:0000256" key="3">
    <source>
        <dbReference type="ARBA" id="ARBA00022989"/>
    </source>
</evidence>
<comment type="similarity">
    <text evidence="5">Belongs to the SAT4 family.</text>
</comment>
<feature type="transmembrane region" description="Helical" evidence="7">
    <location>
        <begin position="183"/>
        <end position="205"/>
    </location>
</feature>
<feature type="domain" description="Rhodopsin" evidence="8">
    <location>
        <begin position="36"/>
        <end position="280"/>
    </location>
</feature>
<comment type="subcellular location">
    <subcellularLocation>
        <location evidence="1">Membrane</location>
        <topology evidence="1">Multi-pass membrane protein</topology>
    </subcellularLocation>
</comment>
<evidence type="ECO:0000256" key="1">
    <source>
        <dbReference type="ARBA" id="ARBA00004141"/>
    </source>
</evidence>
<evidence type="ECO:0000313" key="10">
    <source>
        <dbReference type="Proteomes" id="UP000799324"/>
    </source>
</evidence>
<feature type="region of interest" description="Disordered" evidence="6">
    <location>
        <begin position="382"/>
        <end position="422"/>
    </location>
</feature>
<evidence type="ECO:0000256" key="2">
    <source>
        <dbReference type="ARBA" id="ARBA00022692"/>
    </source>
</evidence>
<evidence type="ECO:0000259" key="8">
    <source>
        <dbReference type="Pfam" id="PF20684"/>
    </source>
</evidence>
<evidence type="ECO:0000256" key="6">
    <source>
        <dbReference type="SAM" id="MobiDB-lite"/>
    </source>
</evidence>
<dbReference type="PANTHER" id="PTHR33048:SF92">
    <property type="entry name" value="INTEGRAL MEMBRANE PROTEIN"/>
    <property type="match status" value="1"/>
</dbReference>
<protein>
    <recommendedName>
        <fullName evidence="8">Rhodopsin domain-containing protein</fullName>
    </recommendedName>
</protein>
<keyword evidence="10" id="KW-1185">Reference proteome</keyword>
<evidence type="ECO:0000256" key="7">
    <source>
        <dbReference type="SAM" id="Phobius"/>
    </source>
</evidence>
<dbReference type="AlphaFoldDB" id="A0A6A6T2S9"/>
<feature type="transmembrane region" description="Helical" evidence="7">
    <location>
        <begin position="251"/>
        <end position="276"/>
    </location>
</feature>
<sequence length="422" mass="47766">MGQQHIEDAAAKLSRKAFLAIVGTFTGLAVLAVIGRVSYHIRKRGRPSQDDWLVLFSACCLAIVTGLICYMQHWMYMTAALAAKPGNAALFTHSELESLPGLLKWNNLFLVFSWTYIMAIKMSFLVLFWLLIRDVSRRLTNLWWCVMVLTILSWLFNILRNPINCGWATGHKCSPVPRYVSELGWTSSAVDIATDVLIILIPVLLLRNSLLPLKQKLRILTFLCLNVFQISICLGRTIGSGFHDRDGRVKFGIVYTFLLIHVEASVAVIMGGVTAFRSVFALRAHDRDHERPSRERRWSKVPSRILSWLRIPSSKSKDDVVRERRRDNRMLLPGPVTGGTLRGLRSFIRRHDRTPGHTTGESSKLESTYDSVQTYHEYMRTGGAKEPSVPMASSEHKPEPAVYDETARVEKPLPTLQPPRAE</sequence>
<dbReference type="InterPro" id="IPR052337">
    <property type="entry name" value="SAT4-like"/>
</dbReference>
<keyword evidence="3 7" id="KW-1133">Transmembrane helix</keyword>
<keyword evidence="4 7" id="KW-0472">Membrane</keyword>
<dbReference type="Pfam" id="PF20684">
    <property type="entry name" value="Fung_rhodopsin"/>
    <property type="match status" value="1"/>
</dbReference>
<keyword evidence="2 7" id="KW-0812">Transmembrane</keyword>
<feature type="transmembrane region" description="Helical" evidence="7">
    <location>
        <begin position="17"/>
        <end position="39"/>
    </location>
</feature>
<feature type="transmembrane region" description="Helical" evidence="7">
    <location>
        <begin position="217"/>
        <end position="239"/>
    </location>
</feature>
<reference evidence="9" key="1">
    <citation type="journal article" date="2020" name="Stud. Mycol.">
        <title>101 Dothideomycetes genomes: a test case for predicting lifestyles and emergence of pathogens.</title>
        <authorList>
            <person name="Haridas S."/>
            <person name="Albert R."/>
            <person name="Binder M."/>
            <person name="Bloem J."/>
            <person name="Labutti K."/>
            <person name="Salamov A."/>
            <person name="Andreopoulos B."/>
            <person name="Baker S."/>
            <person name="Barry K."/>
            <person name="Bills G."/>
            <person name="Bluhm B."/>
            <person name="Cannon C."/>
            <person name="Castanera R."/>
            <person name="Culley D."/>
            <person name="Daum C."/>
            <person name="Ezra D."/>
            <person name="Gonzalez J."/>
            <person name="Henrissat B."/>
            <person name="Kuo A."/>
            <person name="Liang C."/>
            <person name="Lipzen A."/>
            <person name="Lutzoni F."/>
            <person name="Magnuson J."/>
            <person name="Mondo S."/>
            <person name="Nolan M."/>
            <person name="Ohm R."/>
            <person name="Pangilinan J."/>
            <person name="Park H.-J."/>
            <person name="Ramirez L."/>
            <person name="Alfaro M."/>
            <person name="Sun H."/>
            <person name="Tritt A."/>
            <person name="Yoshinaga Y."/>
            <person name="Zwiers L.-H."/>
            <person name="Turgeon B."/>
            <person name="Goodwin S."/>
            <person name="Spatafora J."/>
            <person name="Crous P."/>
            <person name="Grigoriev I."/>
        </authorList>
    </citation>
    <scope>NUCLEOTIDE SEQUENCE</scope>
    <source>
        <strain evidence="9">CBS 122681</strain>
    </source>
</reference>
<feature type="transmembrane region" description="Helical" evidence="7">
    <location>
        <begin position="108"/>
        <end position="130"/>
    </location>
</feature>
<accession>A0A6A6T2S9</accession>
<dbReference type="InterPro" id="IPR049326">
    <property type="entry name" value="Rhodopsin_dom_fungi"/>
</dbReference>
<evidence type="ECO:0000256" key="4">
    <source>
        <dbReference type="ARBA" id="ARBA00023136"/>
    </source>
</evidence>
<dbReference type="PANTHER" id="PTHR33048">
    <property type="entry name" value="PTH11-LIKE INTEGRAL MEMBRANE PROTEIN (AFU_ORTHOLOGUE AFUA_5G11245)"/>
    <property type="match status" value="1"/>
</dbReference>
<feature type="transmembrane region" description="Helical" evidence="7">
    <location>
        <begin position="51"/>
        <end position="73"/>
    </location>
</feature>
<evidence type="ECO:0000256" key="5">
    <source>
        <dbReference type="ARBA" id="ARBA00038359"/>
    </source>
</evidence>
<name>A0A6A6T2S9_9PLEO</name>
<evidence type="ECO:0000313" key="9">
    <source>
        <dbReference type="EMBL" id="KAF2653203.1"/>
    </source>
</evidence>
<feature type="compositionally biased region" description="Basic and acidic residues" evidence="6">
    <location>
        <begin position="394"/>
        <end position="411"/>
    </location>
</feature>